<dbReference type="InterPro" id="IPR019749">
    <property type="entry name" value="Band_41_domain"/>
</dbReference>
<gene>
    <name evidence="3 4" type="primary">LOC116289571</name>
</gene>
<dbReference type="SUPFAM" id="SSF54236">
    <property type="entry name" value="Ubiquitin-like"/>
    <property type="match status" value="1"/>
</dbReference>
<dbReference type="OrthoDB" id="194358at2759"/>
<dbReference type="InterPro" id="IPR000299">
    <property type="entry name" value="FERM_domain"/>
</dbReference>
<sequence>MGISVKMASLLGRRKRPSRPLSSPVNFLEFHVILLDNSEFSTTFESKEVKGFELFDQVCEKAEIPLSYRKYFGLQYVDRKDGEMSWLLLEKPLPTKKKRKLQSLQLAVQVFPTRQLKLHQDVQLLRILMFQLKDFISRGKLHLPINKHAILDSYFAQAELGDFNEENHGYGYLEGLLGSTFFSHPSFINSNFDISEAVYETMVTDLHKSRKRMTTNEAMLAFVDLCQSVQGYGELIHRGATDDDGNEILFVIAAKGLKVSLPNEYREPGKLLNDFSWDKVVSIMSNKSKIYVTGISKYSFGPPETVYTFRFHGHFGYLQADRVVADCLNHKKLAFDTATLEKKDKRCKSLEDITRPNSLSVPLAGRARSHSPMASLRKQMRVAQVGHV</sequence>
<reference evidence="3 4" key="1">
    <citation type="submission" date="2025-04" db="UniProtKB">
        <authorList>
            <consortium name="RefSeq"/>
        </authorList>
    </citation>
    <scope>IDENTIFICATION</scope>
    <source>
        <tissue evidence="3 4">Tentacle</tissue>
    </source>
</reference>
<evidence type="ECO:0000259" key="1">
    <source>
        <dbReference type="PROSITE" id="PS50057"/>
    </source>
</evidence>
<evidence type="ECO:0000313" key="3">
    <source>
        <dbReference type="RefSeq" id="XP_031552412.1"/>
    </source>
</evidence>
<dbReference type="CDD" id="cd01765">
    <property type="entry name" value="FERM_F0_F1"/>
    <property type="match status" value="1"/>
</dbReference>
<dbReference type="PANTHER" id="PTHR23280:SF21">
    <property type="entry name" value="PROTEIN 4.1 HOMOLOG"/>
    <property type="match status" value="1"/>
</dbReference>
<evidence type="ECO:0000313" key="2">
    <source>
        <dbReference type="Proteomes" id="UP000515163"/>
    </source>
</evidence>
<dbReference type="InterPro" id="IPR018979">
    <property type="entry name" value="FERM_N"/>
</dbReference>
<dbReference type="Gene3D" id="3.10.20.90">
    <property type="entry name" value="Phosphatidylinositol 3-kinase Catalytic Subunit, Chain A, domain 1"/>
    <property type="match status" value="1"/>
</dbReference>
<dbReference type="GO" id="GO:0031032">
    <property type="term" value="P:actomyosin structure organization"/>
    <property type="evidence" value="ECO:0007669"/>
    <property type="project" value="TreeGrafter"/>
</dbReference>
<dbReference type="AlphaFoldDB" id="A0A6P8HIE4"/>
<dbReference type="Proteomes" id="UP000515163">
    <property type="component" value="Unplaced"/>
</dbReference>
<dbReference type="InterPro" id="IPR014352">
    <property type="entry name" value="FERM/acyl-CoA-bd_prot_sf"/>
</dbReference>
<feature type="domain" description="FERM" evidence="1">
    <location>
        <begin position="28"/>
        <end position="338"/>
    </location>
</feature>
<dbReference type="SMART" id="SM00295">
    <property type="entry name" value="B41"/>
    <property type="match status" value="1"/>
</dbReference>
<dbReference type="RefSeq" id="XP_031552412.1">
    <property type="nucleotide sequence ID" value="XM_031696552.1"/>
</dbReference>
<dbReference type="PANTHER" id="PTHR23280">
    <property type="entry name" value="4.1 G PROTEIN"/>
    <property type="match status" value="1"/>
</dbReference>
<dbReference type="InterPro" id="IPR035963">
    <property type="entry name" value="FERM_2"/>
</dbReference>
<dbReference type="InterPro" id="IPR019748">
    <property type="entry name" value="FERM_central"/>
</dbReference>
<protein>
    <submittedName>
        <fullName evidence="3">Ezrin-like isoform X1</fullName>
    </submittedName>
    <submittedName>
        <fullName evidence="4">Ezrin-like isoform X2</fullName>
    </submittedName>
</protein>
<dbReference type="PROSITE" id="PS50057">
    <property type="entry name" value="FERM_3"/>
    <property type="match status" value="1"/>
</dbReference>
<dbReference type="GeneID" id="116289571"/>
<dbReference type="Gene3D" id="1.20.80.10">
    <property type="match status" value="1"/>
</dbReference>
<dbReference type="Pfam" id="PF09379">
    <property type="entry name" value="FERM_N"/>
    <property type="match status" value="1"/>
</dbReference>
<accession>A0A6P8HIE4</accession>
<dbReference type="CDD" id="cd14473">
    <property type="entry name" value="FERM_B-lobe"/>
    <property type="match status" value="1"/>
</dbReference>
<dbReference type="SUPFAM" id="SSF47031">
    <property type="entry name" value="Second domain of FERM"/>
    <property type="match status" value="1"/>
</dbReference>
<proteinExistence type="predicted"/>
<keyword evidence="2" id="KW-1185">Reference proteome</keyword>
<dbReference type="Pfam" id="PF00373">
    <property type="entry name" value="FERM_M"/>
    <property type="match status" value="1"/>
</dbReference>
<dbReference type="RefSeq" id="XP_031552482.1">
    <property type="nucleotide sequence ID" value="XM_031696622.1"/>
</dbReference>
<dbReference type="InterPro" id="IPR029071">
    <property type="entry name" value="Ubiquitin-like_domsf"/>
</dbReference>
<name>A0A6P8HIE4_ACTTE</name>
<dbReference type="KEGG" id="aten:116289571"/>
<dbReference type="GO" id="GO:0005856">
    <property type="term" value="C:cytoskeleton"/>
    <property type="evidence" value="ECO:0007669"/>
    <property type="project" value="TreeGrafter"/>
</dbReference>
<organism evidence="2 3">
    <name type="scientific">Actinia tenebrosa</name>
    <name type="common">Australian red waratah sea anemone</name>
    <dbReference type="NCBI Taxonomy" id="6105"/>
    <lineage>
        <taxon>Eukaryota</taxon>
        <taxon>Metazoa</taxon>
        <taxon>Cnidaria</taxon>
        <taxon>Anthozoa</taxon>
        <taxon>Hexacorallia</taxon>
        <taxon>Actiniaria</taxon>
        <taxon>Actiniidae</taxon>
        <taxon>Actinia</taxon>
    </lineage>
</organism>
<evidence type="ECO:0000313" key="4">
    <source>
        <dbReference type="RefSeq" id="XP_031552482.1"/>
    </source>
</evidence>